<feature type="chain" id="PRO_5042077543" evidence="1">
    <location>
        <begin position="23"/>
        <end position="130"/>
    </location>
</feature>
<evidence type="ECO:0000256" key="1">
    <source>
        <dbReference type="SAM" id="SignalP"/>
    </source>
</evidence>
<dbReference type="EMBL" id="JAHQIW010007276">
    <property type="protein sequence ID" value="KAJ1373403.1"/>
    <property type="molecule type" value="Genomic_DNA"/>
</dbReference>
<proteinExistence type="predicted"/>
<protein>
    <submittedName>
        <fullName evidence="2">Sorting nexin 13</fullName>
    </submittedName>
</protein>
<dbReference type="SUPFAM" id="SSF48097">
    <property type="entry name" value="Regulator of G-protein signaling, RGS"/>
    <property type="match status" value="1"/>
</dbReference>
<name>A0AAD5WL69_PARTN</name>
<sequence length="130" mass="14904">MTLLCAWRIALLLMSWRRYISRFRKRGRCSVERILVVTKEHFVKQQLSSLEYVDGLIRKKLVILTNNTVDNGGLDVVRALSSEDGLVQLPLHVILTNAVAVSYFIDYLQTVGGQNYIDLYLAIEVYEKAN</sequence>
<gene>
    <name evidence="2" type="primary">SNX13_1</name>
    <name evidence="2" type="ORF">KIN20_035788</name>
</gene>
<organism evidence="2 3">
    <name type="scientific">Parelaphostrongylus tenuis</name>
    <name type="common">Meningeal worm</name>
    <dbReference type="NCBI Taxonomy" id="148309"/>
    <lineage>
        <taxon>Eukaryota</taxon>
        <taxon>Metazoa</taxon>
        <taxon>Ecdysozoa</taxon>
        <taxon>Nematoda</taxon>
        <taxon>Chromadorea</taxon>
        <taxon>Rhabditida</taxon>
        <taxon>Rhabditina</taxon>
        <taxon>Rhabditomorpha</taxon>
        <taxon>Strongyloidea</taxon>
        <taxon>Metastrongylidae</taxon>
        <taxon>Parelaphostrongylus</taxon>
    </lineage>
</organism>
<dbReference type="Proteomes" id="UP001196413">
    <property type="component" value="Unassembled WGS sequence"/>
</dbReference>
<evidence type="ECO:0000313" key="3">
    <source>
        <dbReference type="Proteomes" id="UP001196413"/>
    </source>
</evidence>
<keyword evidence="3" id="KW-1185">Reference proteome</keyword>
<comment type="caution">
    <text evidence="2">The sequence shown here is derived from an EMBL/GenBank/DDBJ whole genome shotgun (WGS) entry which is preliminary data.</text>
</comment>
<dbReference type="InterPro" id="IPR036305">
    <property type="entry name" value="RGS_sf"/>
</dbReference>
<evidence type="ECO:0000313" key="2">
    <source>
        <dbReference type="EMBL" id="KAJ1373403.1"/>
    </source>
</evidence>
<keyword evidence="1" id="KW-0732">Signal</keyword>
<feature type="signal peptide" evidence="1">
    <location>
        <begin position="1"/>
        <end position="22"/>
    </location>
</feature>
<reference evidence="2" key="1">
    <citation type="submission" date="2021-06" db="EMBL/GenBank/DDBJ databases">
        <title>Parelaphostrongylus tenuis whole genome reference sequence.</title>
        <authorList>
            <person name="Garwood T.J."/>
            <person name="Larsen P.A."/>
            <person name="Fountain-Jones N.M."/>
            <person name="Garbe J.R."/>
            <person name="Macchietto M.G."/>
            <person name="Kania S.A."/>
            <person name="Gerhold R.W."/>
            <person name="Richards J.E."/>
            <person name="Wolf T.M."/>
        </authorList>
    </citation>
    <scope>NUCLEOTIDE SEQUENCE</scope>
    <source>
        <strain evidence="2">MNPRO001-30</strain>
        <tissue evidence="2">Meninges</tissue>
    </source>
</reference>
<dbReference type="AlphaFoldDB" id="A0AAD5WL69"/>
<accession>A0AAD5WL69</accession>